<dbReference type="GeneID" id="92367668"/>
<proteinExistence type="predicted"/>
<evidence type="ECO:0000313" key="2">
    <source>
        <dbReference type="EMBL" id="OII78259.1"/>
    </source>
</evidence>
<evidence type="ECO:0000313" key="3">
    <source>
        <dbReference type="Proteomes" id="UP000186804"/>
    </source>
</evidence>
<feature type="chain" id="PRO_5012227388" description="WH2 domain-containing protein" evidence="1">
    <location>
        <begin position="29"/>
        <end position="791"/>
    </location>
</feature>
<evidence type="ECO:0000256" key="1">
    <source>
        <dbReference type="SAM" id="SignalP"/>
    </source>
</evidence>
<dbReference type="Proteomes" id="UP000186804">
    <property type="component" value="Unassembled WGS sequence"/>
</dbReference>
<keyword evidence="1" id="KW-0732">Signal</keyword>
<sequence length="791" mass="90516">MSFCVWNNLINNLCCFCIFFLLLSVCICVEHEDIINLAIDECLVPSEKSLALISCTYTEVSESLVTLVNNLEIGQDVDLCLMSTSFQRTIIGLALSFEIYDKGKFYGVNCPKSIAALLRDRILGFSCPNLAKKSDIFRYNLEDYDNNKLFYSTEVDMEYSNRLPTIFTSAYRKLLQSCDRIHICMELLDLQSGSEGNNNAISSPGISNLNISLSHSLTKILDRFKVFLPSIKTEYVREFAQNIFQSCLIEYQNNISRESPLDPFWIIQVYRMVFLYFINLDGIINDLEVINNLVYLTFRYLTDISPLQKINLLQLQTKFIDINKESKKQLLFIRAAYTLSDHCFSFWKYINTEGMLTINTKKQFKNDIDVAPICHQGLQLPLRQSIIFLYYMGIDRHINSGGSHLLPNNIDLSNLSGNTSNYNIYISNSLNNNDNQINNSIPWFLANSNIVYPFTTMKELEQSRLKEIKTIIQQSKPNINNKATVLNLSEENLVKYFVGGSGPMMFKTCTYFLKKQYILDKNILTLAETHQINKDGISDIVTPLDCIRFFCWNVSVKVYEELNKNFSYEESFSILSPIKDESQVIPKKTIISPPRPVNYDDIVNLSSPIRSPSVFSANDSGKRKISPEILKRREELLRRMNPKASQSYSHSIVTSLSDNLPELNIPKIKRYISGKNIIRQNNMVDNSKQLSKKIKKIGAILADSDVAKKHDLVMNELLNKGKKLRMTNSDYANDIRQQFQKQIKDQATAGDISLISSQLFATMEATDFEPPIVDTAILDEASSDQKLIYEQ</sequence>
<dbReference type="VEuPathDB" id="CryptoDB:cand_034840"/>
<gene>
    <name evidence="2" type="ORF">cand_034840</name>
</gene>
<dbReference type="RefSeq" id="XP_067070105.1">
    <property type="nucleotide sequence ID" value="XM_067213710.1"/>
</dbReference>
<name>A0A1J4MXK4_9CRYT</name>
<evidence type="ECO:0008006" key="4">
    <source>
        <dbReference type="Google" id="ProtNLM"/>
    </source>
</evidence>
<dbReference type="AlphaFoldDB" id="A0A1J4MXK4"/>
<keyword evidence="3" id="KW-1185">Reference proteome</keyword>
<feature type="signal peptide" evidence="1">
    <location>
        <begin position="1"/>
        <end position="28"/>
    </location>
</feature>
<dbReference type="OrthoDB" id="341014at2759"/>
<organism evidence="2 3">
    <name type="scientific">Cryptosporidium andersoni</name>
    <dbReference type="NCBI Taxonomy" id="117008"/>
    <lineage>
        <taxon>Eukaryota</taxon>
        <taxon>Sar</taxon>
        <taxon>Alveolata</taxon>
        <taxon>Apicomplexa</taxon>
        <taxon>Conoidasida</taxon>
        <taxon>Coccidia</taxon>
        <taxon>Eucoccidiorida</taxon>
        <taxon>Eimeriorina</taxon>
        <taxon>Cryptosporidiidae</taxon>
        <taxon>Cryptosporidium</taxon>
    </lineage>
</organism>
<comment type="caution">
    <text evidence="2">The sequence shown here is derived from an EMBL/GenBank/DDBJ whole genome shotgun (WGS) entry which is preliminary data.</text>
</comment>
<protein>
    <recommendedName>
        <fullName evidence="4">WH2 domain-containing protein</fullName>
    </recommendedName>
</protein>
<reference evidence="2 3" key="1">
    <citation type="submission" date="2016-10" db="EMBL/GenBank/DDBJ databases">
        <title>Reductive evolution of mitochondrial metabolism and differential evolution of invasion-related proteins in Cryptosporidium.</title>
        <authorList>
            <person name="Liu S."/>
            <person name="Roellig D.M."/>
            <person name="Guo Y."/>
            <person name="Li N."/>
            <person name="Frace M.A."/>
            <person name="Tang K."/>
            <person name="Zhang L."/>
            <person name="Feng Y."/>
            <person name="Xiao L."/>
        </authorList>
    </citation>
    <scope>NUCLEOTIDE SEQUENCE [LARGE SCALE GENOMIC DNA]</scope>
    <source>
        <strain evidence="2">30847</strain>
    </source>
</reference>
<accession>A0A1J4MXK4</accession>
<dbReference type="EMBL" id="LRBS01000003">
    <property type="protein sequence ID" value="OII78259.1"/>
    <property type="molecule type" value="Genomic_DNA"/>
</dbReference>